<evidence type="ECO:0000256" key="1">
    <source>
        <dbReference type="SAM" id="Coils"/>
    </source>
</evidence>
<reference evidence="2 3" key="1">
    <citation type="submission" date="2016-11" db="EMBL/GenBank/DDBJ databases">
        <authorList>
            <person name="Seier E.R."/>
            <person name="Hipwell C.M."/>
            <person name="Kelliher A.B."/>
            <person name="Lando N.A."/>
            <person name="Tsaousis B.E."/>
            <person name="Esposito E.C."/>
            <person name="Heckman E.L."/>
            <person name="Mageeney C.M."/>
            <person name="Kenna M.A."/>
            <person name="Ware V.C."/>
            <person name="Garlena R.A."/>
            <person name="Russell D.A."/>
            <person name="Pope W.H."/>
            <person name="Jacobs-Sera D."/>
            <person name="Hendrix R.W."/>
            <person name="Hatfull G.F."/>
        </authorList>
    </citation>
    <scope>NUCLEOTIDE SEQUENCE [LARGE SCALE GENOMIC DNA]</scope>
</reference>
<keyword evidence="3" id="KW-1185">Reference proteome</keyword>
<dbReference type="Proteomes" id="UP000225735">
    <property type="component" value="Segment"/>
</dbReference>
<feature type="coiled-coil region" evidence="1">
    <location>
        <begin position="84"/>
        <end position="118"/>
    </location>
</feature>
<name>A0A1J0ME37_9CAUD</name>
<accession>A0A1J0ME37</accession>
<dbReference type="EMBL" id="KY130461">
    <property type="protein sequence ID" value="APD19269.1"/>
    <property type="molecule type" value="Genomic_DNA"/>
</dbReference>
<evidence type="ECO:0000313" key="3">
    <source>
        <dbReference type="Proteomes" id="UP000225735"/>
    </source>
</evidence>
<keyword evidence="1" id="KW-0175">Coiled coil</keyword>
<sequence>MNDPADAWDGERPVMTLADKAIAAAVAAGSSEVPAWQPIAAGIAVLIERYYANAADATQEAAITNLAGLLRHASAFNAAVCREIEHYATEAREAREALQDARTTIANQADELAELQKEAGWG</sequence>
<protein>
    <submittedName>
        <fullName evidence="2">Uncharacterized protein</fullName>
    </submittedName>
</protein>
<organism evidence="2 3">
    <name type="scientific">Mycobacterium phage Taptic</name>
    <dbReference type="NCBI Taxonomy" id="1920305"/>
    <lineage>
        <taxon>Viruses</taxon>
        <taxon>Duplodnaviria</taxon>
        <taxon>Heunggongvirae</taxon>
        <taxon>Uroviricota</taxon>
        <taxon>Caudoviricetes</taxon>
        <taxon>Northamptonvirus</taxon>
        <taxon>Northamptonvirus taptic</taxon>
    </lineage>
</organism>
<proteinExistence type="predicted"/>
<gene>
    <name evidence="2" type="ORF">SEA_TAPTIC_39</name>
</gene>
<evidence type="ECO:0000313" key="2">
    <source>
        <dbReference type="EMBL" id="APD19269.1"/>
    </source>
</evidence>